<dbReference type="EMBL" id="CP141615">
    <property type="protein sequence ID" value="WRP18838.1"/>
    <property type="molecule type" value="Genomic_DNA"/>
</dbReference>
<name>A0ABZ1C4E1_9FIRM</name>
<gene>
    <name evidence="1" type="ORF">U7230_07560</name>
</gene>
<accession>A0ABZ1C4E1</accession>
<proteinExistence type="predicted"/>
<evidence type="ECO:0000313" key="2">
    <source>
        <dbReference type="Proteomes" id="UP001332192"/>
    </source>
</evidence>
<evidence type="ECO:0008006" key="3">
    <source>
        <dbReference type="Google" id="ProtNLM"/>
    </source>
</evidence>
<dbReference type="Proteomes" id="UP001332192">
    <property type="component" value="Chromosome"/>
</dbReference>
<sequence length="312" mass="36310">MELFDPTPTREVAVRLYADEVKPTTGPAGDCPWLYIGMLAIPEELHGHALGALEEARRKVGYERELHFTHLTQYPKIQLAKAWVQLVLGDARKCFHFHLLGIDLSKLRKEAFGDSRRERERRIYNRFFRSTTAYVLKGFFLSDPRVHGVRVTGVFHDRSEMEHDDLFDWHLMWRLGQDEPGIVFESERIHFIDSDHTKEQVFPSESHFIQLVDILLGATRECLDYTSEKPGPIEVATAFAPLLERLTDPKRAFNPNSRYRYYHRCSVSFFPSKELALSELNTLERARSRIYIERPLRMIHGRSGQQSLPLGE</sequence>
<protein>
    <recommendedName>
        <fullName evidence="3">WYL domain-containing protein</fullName>
    </recommendedName>
</protein>
<reference evidence="1 2" key="1">
    <citation type="journal article" date="2024" name="Front. Microbiol.">
        <title>Novel thermophilic genera Geochorda gen. nov. and Carboxydochorda gen. nov. from the deep terrestrial subsurface reveal the ecophysiological diversity in the class Limnochordia.</title>
        <authorList>
            <person name="Karnachuk O.V."/>
            <person name="Lukina A.P."/>
            <person name="Avakyan M.R."/>
            <person name="Kadnikov V.V."/>
            <person name="Begmatov S."/>
            <person name="Beletsky A.V."/>
            <person name="Vlasova K.G."/>
            <person name="Novikov A.A."/>
            <person name="Shcherbakova V.A."/>
            <person name="Mardanov A.V."/>
            <person name="Ravin N.V."/>
        </authorList>
    </citation>
    <scope>NUCLEOTIDE SEQUENCE [LARGE SCALE GENOMIC DNA]</scope>
    <source>
        <strain evidence="1 2">L945</strain>
    </source>
</reference>
<dbReference type="RefSeq" id="WP_324718108.1">
    <property type="nucleotide sequence ID" value="NZ_CP141615.1"/>
</dbReference>
<organism evidence="1 2">
    <name type="scientific">Carboxydichorda subterranea</name>
    <dbReference type="NCBI Taxonomy" id="3109565"/>
    <lineage>
        <taxon>Bacteria</taxon>
        <taxon>Bacillati</taxon>
        <taxon>Bacillota</taxon>
        <taxon>Limnochordia</taxon>
        <taxon>Limnochordales</taxon>
        <taxon>Geochordaceae</taxon>
        <taxon>Carboxydichorda</taxon>
    </lineage>
</organism>
<evidence type="ECO:0000313" key="1">
    <source>
        <dbReference type="EMBL" id="WRP18838.1"/>
    </source>
</evidence>
<keyword evidence="2" id="KW-1185">Reference proteome</keyword>